<organism evidence="1 2">
    <name type="scientific">Dreissena polymorpha</name>
    <name type="common">Zebra mussel</name>
    <name type="synonym">Mytilus polymorpha</name>
    <dbReference type="NCBI Taxonomy" id="45954"/>
    <lineage>
        <taxon>Eukaryota</taxon>
        <taxon>Metazoa</taxon>
        <taxon>Spiralia</taxon>
        <taxon>Lophotrochozoa</taxon>
        <taxon>Mollusca</taxon>
        <taxon>Bivalvia</taxon>
        <taxon>Autobranchia</taxon>
        <taxon>Heteroconchia</taxon>
        <taxon>Euheterodonta</taxon>
        <taxon>Imparidentia</taxon>
        <taxon>Neoheterodontei</taxon>
        <taxon>Myida</taxon>
        <taxon>Dreissenoidea</taxon>
        <taxon>Dreissenidae</taxon>
        <taxon>Dreissena</taxon>
    </lineage>
</organism>
<gene>
    <name evidence="1" type="ORF">DPMN_065687</name>
</gene>
<reference evidence="1" key="2">
    <citation type="submission" date="2020-11" db="EMBL/GenBank/DDBJ databases">
        <authorList>
            <person name="McCartney M.A."/>
            <person name="Auch B."/>
            <person name="Kono T."/>
            <person name="Mallez S."/>
            <person name="Becker A."/>
            <person name="Gohl D.M."/>
            <person name="Silverstein K.A.T."/>
            <person name="Koren S."/>
            <person name="Bechman K.B."/>
            <person name="Herman A."/>
            <person name="Abrahante J.E."/>
            <person name="Garbe J."/>
        </authorList>
    </citation>
    <scope>NUCLEOTIDE SEQUENCE</scope>
    <source>
        <strain evidence="1">Duluth1</strain>
        <tissue evidence="1">Whole animal</tissue>
    </source>
</reference>
<sequence length="69" mass="8138">MRTNGVKLCMMPEVVHMKAHEARRTKSIRELKKRPVTSLEEYGNSKQLTLFRKIHVHDFKDFSDHVCPT</sequence>
<accession>A0A9D3YWX9</accession>
<evidence type="ECO:0000313" key="2">
    <source>
        <dbReference type="Proteomes" id="UP000828390"/>
    </source>
</evidence>
<name>A0A9D3YWX9_DREPO</name>
<keyword evidence="2" id="KW-1185">Reference proteome</keyword>
<proteinExistence type="predicted"/>
<dbReference type="AlphaFoldDB" id="A0A9D3YWX9"/>
<dbReference type="Proteomes" id="UP000828390">
    <property type="component" value="Unassembled WGS sequence"/>
</dbReference>
<dbReference type="EMBL" id="JAIWYP010000014">
    <property type="protein sequence ID" value="KAH3706302.1"/>
    <property type="molecule type" value="Genomic_DNA"/>
</dbReference>
<evidence type="ECO:0000313" key="1">
    <source>
        <dbReference type="EMBL" id="KAH3706302.1"/>
    </source>
</evidence>
<protein>
    <submittedName>
        <fullName evidence="1">Uncharacterized protein</fullName>
    </submittedName>
</protein>
<reference evidence="1" key="1">
    <citation type="journal article" date="2019" name="bioRxiv">
        <title>The Genome of the Zebra Mussel, Dreissena polymorpha: A Resource for Invasive Species Research.</title>
        <authorList>
            <person name="McCartney M.A."/>
            <person name="Auch B."/>
            <person name="Kono T."/>
            <person name="Mallez S."/>
            <person name="Zhang Y."/>
            <person name="Obille A."/>
            <person name="Becker A."/>
            <person name="Abrahante J.E."/>
            <person name="Garbe J."/>
            <person name="Badalamenti J.P."/>
            <person name="Herman A."/>
            <person name="Mangelson H."/>
            <person name="Liachko I."/>
            <person name="Sullivan S."/>
            <person name="Sone E.D."/>
            <person name="Koren S."/>
            <person name="Silverstein K.A.T."/>
            <person name="Beckman K.B."/>
            <person name="Gohl D.M."/>
        </authorList>
    </citation>
    <scope>NUCLEOTIDE SEQUENCE</scope>
    <source>
        <strain evidence="1">Duluth1</strain>
        <tissue evidence="1">Whole animal</tissue>
    </source>
</reference>
<comment type="caution">
    <text evidence="1">The sequence shown here is derived from an EMBL/GenBank/DDBJ whole genome shotgun (WGS) entry which is preliminary data.</text>
</comment>